<gene>
    <name evidence="1" type="ORF">GGR14_002219</name>
</gene>
<dbReference type="Proteomes" id="UP000546007">
    <property type="component" value="Unassembled WGS sequence"/>
</dbReference>
<organism evidence="1 2">
    <name type="scientific">Butyricimonas faecihominis</name>
    <dbReference type="NCBI Taxonomy" id="1472416"/>
    <lineage>
        <taxon>Bacteria</taxon>
        <taxon>Pseudomonadati</taxon>
        <taxon>Bacteroidota</taxon>
        <taxon>Bacteroidia</taxon>
        <taxon>Bacteroidales</taxon>
        <taxon>Odoribacteraceae</taxon>
        <taxon>Butyricimonas</taxon>
    </lineage>
</organism>
<dbReference type="EMBL" id="JACIES010000005">
    <property type="protein sequence ID" value="MBB4026425.1"/>
    <property type="molecule type" value="Genomic_DNA"/>
</dbReference>
<dbReference type="RefSeq" id="WP_005653616.1">
    <property type="nucleotide sequence ID" value="NZ_BMOZ01000005.1"/>
</dbReference>
<evidence type="ECO:0000313" key="1">
    <source>
        <dbReference type="EMBL" id="MBB4026425.1"/>
    </source>
</evidence>
<evidence type="ECO:0000313" key="2">
    <source>
        <dbReference type="Proteomes" id="UP000546007"/>
    </source>
</evidence>
<keyword evidence="2" id="KW-1185">Reference proteome</keyword>
<protein>
    <submittedName>
        <fullName evidence="1">Uncharacterized protein</fullName>
    </submittedName>
</protein>
<comment type="caution">
    <text evidence="1">The sequence shown here is derived from an EMBL/GenBank/DDBJ whole genome shotgun (WGS) entry which is preliminary data.</text>
</comment>
<sequence>MSFRVCRKGNETAYKTYRFPLKGCLLRRLTGLRSHLPQKSYVSHVVSC</sequence>
<name>A0A7W6HWT0_9BACT</name>
<accession>A0A7W6HWT0</accession>
<proteinExistence type="predicted"/>
<dbReference type="AlphaFoldDB" id="A0A7W6HWT0"/>
<reference evidence="1 2" key="1">
    <citation type="submission" date="2020-08" db="EMBL/GenBank/DDBJ databases">
        <title>Genomic Encyclopedia of Type Strains, Phase IV (KMG-IV): sequencing the most valuable type-strain genomes for metagenomic binning, comparative biology and taxonomic classification.</title>
        <authorList>
            <person name="Goeker M."/>
        </authorList>
    </citation>
    <scope>NUCLEOTIDE SEQUENCE [LARGE SCALE GENOMIC DNA]</scope>
    <source>
        <strain evidence="1 2">DSM 105721</strain>
    </source>
</reference>